<feature type="compositionally biased region" description="Low complexity" evidence="1">
    <location>
        <begin position="211"/>
        <end position="231"/>
    </location>
</feature>
<accession>A9UNV2</accession>
<evidence type="ECO:0000313" key="2">
    <source>
        <dbReference type="EMBL" id="EDQ92765.1"/>
    </source>
</evidence>
<feature type="region of interest" description="Disordered" evidence="1">
    <location>
        <begin position="1"/>
        <end position="50"/>
    </location>
</feature>
<dbReference type="GeneID" id="5887724"/>
<evidence type="ECO:0000313" key="3">
    <source>
        <dbReference type="Proteomes" id="UP000001357"/>
    </source>
</evidence>
<dbReference type="Proteomes" id="UP000001357">
    <property type="component" value="Unassembled WGS sequence"/>
</dbReference>
<name>A9UNV2_MONBE</name>
<reference evidence="2 3" key="1">
    <citation type="journal article" date="2008" name="Nature">
        <title>The genome of the choanoflagellate Monosiga brevicollis and the origin of metazoans.</title>
        <authorList>
            <consortium name="JGI Sequencing"/>
            <person name="King N."/>
            <person name="Westbrook M.J."/>
            <person name="Young S.L."/>
            <person name="Kuo A."/>
            <person name="Abedin M."/>
            <person name="Chapman J."/>
            <person name="Fairclough S."/>
            <person name="Hellsten U."/>
            <person name="Isogai Y."/>
            <person name="Letunic I."/>
            <person name="Marr M."/>
            <person name="Pincus D."/>
            <person name="Putnam N."/>
            <person name="Rokas A."/>
            <person name="Wright K.J."/>
            <person name="Zuzow R."/>
            <person name="Dirks W."/>
            <person name="Good M."/>
            <person name="Goodstein D."/>
            <person name="Lemons D."/>
            <person name="Li W."/>
            <person name="Lyons J.B."/>
            <person name="Morris A."/>
            <person name="Nichols S."/>
            <person name="Richter D.J."/>
            <person name="Salamov A."/>
            <person name="Bork P."/>
            <person name="Lim W.A."/>
            <person name="Manning G."/>
            <person name="Miller W.T."/>
            <person name="McGinnis W."/>
            <person name="Shapiro H."/>
            <person name="Tjian R."/>
            <person name="Grigoriev I.V."/>
            <person name="Rokhsar D."/>
        </authorList>
    </citation>
    <scope>NUCLEOTIDE SEQUENCE [LARGE SCALE GENOMIC DNA]</scope>
    <source>
        <strain evidence="3">MX1 / ATCC 50154</strain>
    </source>
</reference>
<feature type="region of interest" description="Disordered" evidence="1">
    <location>
        <begin position="205"/>
        <end position="231"/>
    </location>
</feature>
<dbReference type="AlphaFoldDB" id="A9UNV2"/>
<dbReference type="KEGG" id="mbr:MONBRDRAFT_30732"/>
<proteinExistence type="predicted"/>
<dbReference type="InParanoid" id="A9UNV2"/>
<sequence>MAAPDSEAGVGLSSSRSSEISNDDDGQLRSSPPLTVHSGDTEPGGPSALTAEDRAPLLLALRKASFVPVLSALLTDRPLSTTLVHTLEFCHEQRATLPPWTECQALLSLVTWHQLRDTSRSTSLPIVAAELVHFIDLYQQELFGPRLSDLVLHLWRPMEMSSQGSNLSASRRSSQVGPVPSPRGLAVARKAALLRKMGRHWKKHRRQAMLSVSHSSANSPRSSAAPSTPVASPLLARPAAASPMPEATRVVANTSYGTCRLVVHGIERRARQEHAHCGILRYFDKDTKQDDEGELALLQPYRQWMRAHHHVWCPNNKAGLVHNYRSALRDLTDLASVDGVIGILSLQSWHVMVYRTGLMAFIELQANGQLRELHLDQQLAVRLAANHDVMVSAVIQGTRLVYTTANSASLGMAELAISRGSDAPPRIRSLVQFELGEGLRAMHAVIWDAMILLWKGRPVDTILLLVHIHPSGQDLRRLGELTLPNTCVDLQVYHDEVLAVLTDFQAPGLKTSLARCRYVLPDHDGRVLVKGKAVTFLEHSTGSNKGIYLVAHYPGLELDAPPAAVLPRHQGVDLLTRDGTVYRLLDPKSGGSTLVHVDPRLAQAHATIVHPRLPLHVVLASGGRLLVTDGNWNILPLRLYGGGPDGELLDTLFPFELGCLLDGEAVVGKWLLSETRTVSDEHWLYLGCQHNVPVLLCIALESSAWSTTSALSPTLQTIRAHMEAQQVELALRSLNHGRIHRELPPKEALCAYTWLLEALLDSLIGNEATVGGISQAMDLIASGSDVLSATGWQTDSSDDDGVLFEAQAWRMLHWLVAKNAWSDILRLVSIVGRQSFLHAALGLARGCSARTDSNTNEPMAVMMDTNVAILQAMLTLVSQHDAEESSLA</sequence>
<protein>
    <submittedName>
        <fullName evidence="2">Uncharacterized protein</fullName>
    </submittedName>
</protein>
<keyword evidence="3" id="KW-1185">Reference proteome</keyword>
<dbReference type="RefSeq" id="XP_001742527.1">
    <property type="nucleotide sequence ID" value="XM_001742475.1"/>
</dbReference>
<evidence type="ECO:0000256" key="1">
    <source>
        <dbReference type="SAM" id="MobiDB-lite"/>
    </source>
</evidence>
<gene>
    <name evidence="2" type="ORF">MONBRDRAFT_30732</name>
</gene>
<dbReference type="EMBL" id="CH991543">
    <property type="protein sequence ID" value="EDQ92765.1"/>
    <property type="molecule type" value="Genomic_DNA"/>
</dbReference>
<feature type="region of interest" description="Disordered" evidence="1">
    <location>
        <begin position="163"/>
        <end position="184"/>
    </location>
</feature>
<feature type="compositionally biased region" description="Polar residues" evidence="1">
    <location>
        <begin position="163"/>
        <end position="176"/>
    </location>
</feature>
<organism evidence="2 3">
    <name type="scientific">Monosiga brevicollis</name>
    <name type="common">Choanoflagellate</name>
    <dbReference type="NCBI Taxonomy" id="81824"/>
    <lineage>
        <taxon>Eukaryota</taxon>
        <taxon>Choanoflagellata</taxon>
        <taxon>Craspedida</taxon>
        <taxon>Salpingoecidae</taxon>
        <taxon>Monosiga</taxon>
    </lineage>
</organism>